<evidence type="ECO:0000256" key="3">
    <source>
        <dbReference type="ARBA" id="ARBA00011167"/>
    </source>
</evidence>
<dbReference type="EMBL" id="NAJL01000047">
    <property type="protein sequence ID" value="TKA24129.1"/>
    <property type="molecule type" value="Genomic_DNA"/>
</dbReference>
<comment type="function">
    <text evidence="9 10">Component of the 90S pre-ribosome involved in the maturation of rRNAs. Required for early cleavages of the pre-RNAs in the 40S ribosomal subunit maturation pathway.</text>
</comment>
<feature type="compositionally biased region" description="Basic and acidic residues" evidence="11">
    <location>
        <begin position="160"/>
        <end position="169"/>
    </location>
</feature>
<feature type="region of interest" description="Disordered" evidence="11">
    <location>
        <begin position="294"/>
        <end position="318"/>
    </location>
</feature>
<dbReference type="OrthoDB" id="448446at2759"/>
<keyword evidence="7 10" id="KW-0539">Nucleus</keyword>
<accession>A0A4V5N3L8</accession>
<keyword evidence="4 10" id="KW-0690">Ribosome biogenesis</keyword>
<dbReference type="GO" id="GO:0000462">
    <property type="term" value="P:maturation of SSU-rRNA from tricistronic rRNA transcript (SSU-rRNA, 5.8S rRNA, LSU-rRNA)"/>
    <property type="evidence" value="ECO:0007669"/>
    <property type="project" value="TreeGrafter"/>
</dbReference>
<keyword evidence="6" id="KW-0175">Coiled coil</keyword>
<evidence type="ECO:0000313" key="13">
    <source>
        <dbReference type="Proteomes" id="UP000308549"/>
    </source>
</evidence>
<dbReference type="InterPro" id="IPR009292">
    <property type="entry name" value="RRP36"/>
</dbReference>
<feature type="region of interest" description="Disordered" evidence="11">
    <location>
        <begin position="1"/>
        <end position="222"/>
    </location>
</feature>
<evidence type="ECO:0000313" key="12">
    <source>
        <dbReference type="EMBL" id="TKA24129.1"/>
    </source>
</evidence>
<feature type="region of interest" description="Disordered" evidence="11">
    <location>
        <begin position="341"/>
        <end position="374"/>
    </location>
</feature>
<proteinExistence type="inferred from homology"/>
<evidence type="ECO:0000256" key="2">
    <source>
        <dbReference type="ARBA" id="ARBA00009418"/>
    </source>
</evidence>
<name>A0A4V5N3L8_9PEZI</name>
<protein>
    <recommendedName>
        <fullName evidence="10">rRNA biogenesis protein RRP36</fullName>
    </recommendedName>
</protein>
<dbReference type="AlphaFoldDB" id="A0A4V5N3L8"/>
<evidence type="ECO:0000256" key="9">
    <source>
        <dbReference type="ARBA" id="ARBA00025053"/>
    </source>
</evidence>
<sequence>MGPAKTLERNVRPSLVADEVYEDESGSEDDFDGSVVADKDEGDESDNRSGSEVDSEDEHFEDARSQLDDGDDTGEEGGNVQDQMNHVSFGALKQAQETMKDSRKRKRGLGTNGNDEEDDQEGKLEVLRKRLRELKERQGDVQIPKSNTKTRTPVSTLKTTDAKATKDDAGSDQESNSDFDSDSAPSEEGAPTLSRSSKHAPAAQSSRHQVTRKRNVIEVPKRIVRDPRFDALHQHSHAHHPSAGANADKAYSFLRDYQKSEIQELKAVLKKSKSDDDKITLRRKINSMENRIKAKDAKEREQEVLRRHRKEERERVEQGKTPFFLKKKEVKEQALVEKFKGMKGKERTKLVEKRRKKEGQKEKKRMPEMSRRAA</sequence>
<keyword evidence="5 10" id="KW-0698">rRNA processing</keyword>
<comment type="subcellular location">
    <subcellularLocation>
        <location evidence="1 10">Nucleus</location>
        <location evidence="1 10">Nucleolus</location>
    </subcellularLocation>
</comment>
<evidence type="ECO:0000256" key="10">
    <source>
        <dbReference type="RuleBase" id="RU368027"/>
    </source>
</evidence>
<evidence type="ECO:0000256" key="6">
    <source>
        <dbReference type="ARBA" id="ARBA00023054"/>
    </source>
</evidence>
<evidence type="ECO:0000256" key="5">
    <source>
        <dbReference type="ARBA" id="ARBA00022552"/>
    </source>
</evidence>
<gene>
    <name evidence="12" type="ORF">B0A50_06869</name>
</gene>
<keyword evidence="8 10" id="KW-0687">Ribonucleoprotein</keyword>
<dbReference type="Pfam" id="PF06102">
    <property type="entry name" value="RRP36"/>
    <property type="match status" value="1"/>
</dbReference>
<feature type="compositionally biased region" description="Basic and acidic residues" evidence="11">
    <location>
        <begin position="341"/>
        <end position="351"/>
    </location>
</feature>
<evidence type="ECO:0000256" key="11">
    <source>
        <dbReference type="SAM" id="MobiDB-lite"/>
    </source>
</evidence>
<dbReference type="GO" id="GO:0005730">
    <property type="term" value="C:nucleolus"/>
    <property type="evidence" value="ECO:0007669"/>
    <property type="project" value="UniProtKB-SubCell"/>
</dbReference>
<comment type="caution">
    <text evidence="12">The sequence shown here is derived from an EMBL/GenBank/DDBJ whole genome shotgun (WGS) entry which is preliminary data.</text>
</comment>
<keyword evidence="13" id="KW-1185">Reference proteome</keyword>
<evidence type="ECO:0000256" key="4">
    <source>
        <dbReference type="ARBA" id="ARBA00022517"/>
    </source>
</evidence>
<feature type="compositionally biased region" description="Basic and acidic residues" evidence="11">
    <location>
        <begin position="121"/>
        <end position="139"/>
    </location>
</feature>
<evidence type="ECO:0000256" key="7">
    <source>
        <dbReference type="ARBA" id="ARBA00023242"/>
    </source>
</evidence>
<feature type="compositionally biased region" description="Acidic residues" evidence="11">
    <location>
        <begin position="19"/>
        <end position="32"/>
    </location>
</feature>
<reference evidence="12 13" key="1">
    <citation type="submission" date="2017-03" db="EMBL/GenBank/DDBJ databases">
        <title>Genomes of endolithic fungi from Antarctica.</title>
        <authorList>
            <person name="Coleine C."/>
            <person name="Masonjones S."/>
            <person name="Stajich J.E."/>
        </authorList>
    </citation>
    <scope>NUCLEOTIDE SEQUENCE [LARGE SCALE GENOMIC DNA]</scope>
    <source>
        <strain evidence="12 13">CCFEE 6315</strain>
    </source>
</reference>
<evidence type="ECO:0000256" key="8">
    <source>
        <dbReference type="ARBA" id="ARBA00023274"/>
    </source>
</evidence>
<organism evidence="12 13">
    <name type="scientific">Salinomyces thailandicus</name>
    <dbReference type="NCBI Taxonomy" id="706561"/>
    <lineage>
        <taxon>Eukaryota</taxon>
        <taxon>Fungi</taxon>
        <taxon>Dikarya</taxon>
        <taxon>Ascomycota</taxon>
        <taxon>Pezizomycotina</taxon>
        <taxon>Dothideomycetes</taxon>
        <taxon>Dothideomycetidae</taxon>
        <taxon>Mycosphaerellales</taxon>
        <taxon>Teratosphaeriaceae</taxon>
        <taxon>Salinomyces</taxon>
    </lineage>
</organism>
<comment type="subunit">
    <text evidence="3 10">Associates with 90S and pre-40S pre-ribosomal particles.</text>
</comment>
<evidence type="ECO:0000256" key="1">
    <source>
        <dbReference type="ARBA" id="ARBA00004604"/>
    </source>
</evidence>
<dbReference type="Proteomes" id="UP000308549">
    <property type="component" value="Unassembled WGS sequence"/>
</dbReference>
<dbReference type="PANTHER" id="PTHR21738:SF0">
    <property type="entry name" value="RIBOSOMAL RNA PROCESSING PROTEIN 36 HOMOLOG"/>
    <property type="match status" value="1"/>
</dbReference>
<feature type="compositionally biased region" description="Basic and acidic residues" evidence="11">
    <location>
        <begin position="1"/>
        <end position="11"/>
    </location>
</feature>
<dbReference type="GO" id="GO:0030686">
    <property type="term" value="C:90S preribosome"/>
    <property type="evidence" value="ECO:0007669"/>
    <property type="project" value="TreeGrafter"/>
</dbReference>
<comment type="similarity">
    <text evidence="2 10">Belongs to the RRP36 family.</text>
</comment>
<dbReference type="PANTHER" id="PTHR21738">
    <property type="entry name" value="RIBOSOMAL RNA PROCESSING PROTEIN 36 HOMOLOG"/>
    <property type="match status" value="1"/>
</dbReference>
<feature type="compositionally biased region" description="Basic and acidic residues" evidence="11">
    <location>
        <begin position="359"/>
        <end position="374"/>
    </location>
</feature>
<feature type="compositionally biased region" description="Polar residues" evidence="11">
    <location>
        <begin position="144"/>
        <end position="157"/>
    </location>
</feature>